<organism evidence="1 2">
    <name type="scientific">Thermomonospora umbrina</name>
    <dbReference type="NCBI Taxonomy" id="111806"/>
    <lineage>
        <taxon>Bacteria</taxon>
        <taxon>Bacillati</taxon>
        <taxon>Actinomycetota</taxon>
        <taxon>Actinomycetes</taxon>
        <taxon>Streptosporangiales</taxon>
        <taxon>Thermomonosporaceae</taxon>
        <taxon>Thermomonospora</taxon>
    </lineage>
</organism>
<dbReference type="AlphaFoldDB" id="A0A3D9T155"/>
<reference evidence="1 2" key="1">
    <citation type="submission" date="2018-08" db="EMBL/GenBank/DDBJ databases">
        <title>Sequencing the genomes of 1000 actinobacteria strains.</title>
        <authorList>
            <person name="Klenk H.-P."/>
        </authorList>
    </citation>
    <scope>NUCLEOTIDE SEQUENCE [LARGE SCALE GENOMIC DNA]</scope>
    <source>
        <strain evidence="1 2">DSM 43927</strain>
    </source>
</reference>
<evidence type="ECO:0008006" key="3">
    <source>
        <dbReference type="Google" id="ProtNLM"/>
    </source>
</evidence>
<protein>
    <recommendedName>
        <fullName evidence="3">DUF932 domain-containing protein</fullName>
    </recommendedName>
</protein>
<gene>
    <name evidence="1" type="ORF">DFJ69_6100</name>
</gene>
<evidence type="ECO:0000313" key="2">
    <source>
        <dbReference type="Proteomes" id="UP000256661"/>
    </source>
</evidence>
<evidence type="ECO:0000313" key="1">
    <source>
        <dbReference type="EMBL" id="REF00551.1"/>
    </source>
</evidence>
<dbReference type="EMBL" id="QTTT01000001">
    <property type="protein sequence ID" value="REF00551.1"/>
    <property type="molecule type" value="Genomic_DNA"/>
</dbReference>
<proteinExistence type="predicted"/>
<keyword evidence="2" id="KW-1185">Reference proteome</keyword>
<dbReference type="OrthoDB" id="2679764at2"/>
<accession>A0A3D9T155</accession>
<name>A0A3D9T155_9ACTN</name>
<sequence>MYASVATRNADLTDLKNVLLDQQSRKLDVVVSARHLHAEGGNLAIDDTDPVLSEDGVTSTTGLFRPTHLFDEGVSDKLGIPRAYLTRMRQEAIGLYDTNVNGWLRKMEATPDKKFLVRVLRGHTGGSADGTGGVARALLSDGYRIIDNLDVLLAVLDGIRRTGLNVTIDGCDLTERRMYVRVVAPQIHALAPALLKRYRSPFTGAMGADNPVMFAGFVVTNSETGCGAFTLTPRIVAQVCGNGYTISRDAERNVHLGGRLDEGVVAWSDQTRQSYLDLITNKSKDAVQKFLDPVYLSAKIDQLQKNAHTPVTDPLETIKFVGVQLGFSQERRDEILDHFIKGADATAGGIMHAVTSVARGQDDADIAHDLEVKAPRALELAARR</sequence>
<dbReference type="RefSeq" id="WP_116025689.1">
    <property type="nucleotide sequence ID" value="NZ_QTTT01000001.1"/>
</dbReference>
<dbReference type="Proteomes" id="UP000256661">
    <property type="component" value="Unassembled WGS sequence"/>
</dbReference>
<comment type="caution">
    <text evidence="1">The sequence shown here is derived from an EMBL/GenBank/DDBJ whole genome shotgun (WGS) entry which is preliminary data.</text>
</comment>